<evidence type="ECO:0000313" key="3">
    <source>
        <dbReference type="Proteomes" id="UP001243009"/>
    </source>
</evidence>
<organism evidence="2 3">
    <name type="scientific">Paracraurococcus lichenis</name>
    <dbReference type="NCBI Taxonomy" id="3064888"/>
    <lineage>
        <taxon>Bacteria</taxon>
        <taxon>Pseudomonadati</taxon>
        <taxon>Pseudomonadota</taxon>
        <taxon>Alphaproteobacteria</taxon>
        <taxon>Acetobacterales</taxon>
        <taxon>Roseomonadaceae</taxon>
        <taxon>Paracraurococcus</taxon>
    </lineage>
</organism>
<feature type="coiled-coil region" evidence="1">
    <location>
        <begin position="201"/>
        <end position="235"/>
    </location>
</feature>
<sequence length="426" mass="45649">MDGIVAGHFPFLAIGLGQDGLCLRAIRNLERGRTLLLHCRGIEVGRLVLPRAVTEGMSIEVPVTRLPCVPLPAELRLSTELDGPDLAAPWTIDTPQSALTLLGAPEVQVEDLRLEHGVLRGTGREARNGLLEPVLFARINGSAARMVTAEPPVGLPEGGCAFRFSLPIRPADLQDTGLSVELYLIGRDAPIASFGWTRAGAGEAERRLAELESRLRQLEEEALAQQQSLQATLRRQLDIQQERIDAFIAAAATLLLDRLAAAPGSEPEALRSLLATGAPAHAGQPVFDRTAPQLTVLPEDGLFGAGWHTEESYPSGSFRWMSLRGLLLNPAPERPLAAVTLQVCHLYNVEAPALSAMLDDAPAEAEVSADGYGGFTLRLRPAEGPRPVRLVRLESLTGGSPAEDGESTDRRVLSFAVSCVVFDYAG</sequence>
<gene>
    <name evidence="2" type="ORF">Q7A36_00650</name>
</gene>
<reference evidence="2 3" key="1">
    <citation type="submission" date="2023-08" db="EMBL/GenBank/DDBJ databases">
        <title>The draft genome sequence of Paracraurococcus sp. LOR1-02.</title>
        <authorList>
            <person name="Kingkaew E."/>
            <person name="Tanasupawat S."/>
        </authorList>
    </citation>
    <scope>NUCLEOTIDE SEQUENCE [LARGE SCALE GENOMIC DNA]</scope>
    <source>
        <strain evidence="2 3">LOR1-02</strain>
    </source>
</reference>
<accession>A0ABT9DSM6</accession>
<dbReference type="EMBL" id="JAUTWS010000001">
    <property type="protein sequence ID" value="MDO9706830.1"/>
    <property type="molecule type" value="Genomic_DNA"/>
</dbReference>
<evidence type="ECO:0000313" key="2">
    <source>
        <dbReference type="EMBL" id="MDO9706830.1"/>
    </source>
</evidence>
<comment type="caution">
    <text evidence="2">The sequence shown here is derived from an EMBL/GenBank/DDBJ whole genome shotgun (WGS) entry which is preliminary data.</text>
</comment>
<protein>
    <recommendedName>
        <fullName evidence="4">DUF2169 domain-containing protein</fullName>
    </recommendedName>
</protein>
<proteinExistence type="predicted"/>
<name>A0ABT9DSM6_9PROT</name>
<evidence type="ECO:0008006" key="4">
    <source>
        <dbReference type="Google" id="ProtNLM"/>
    </source>
</evidence>
<keyword evidence="1" id="KW-0175">Coiled coil</keyword>
<dbReference type="RefSeq" id="WP_305101702.1">
    <property type="nucleotide sequence ID" value="NZ_JAUTWS010000001.1"/>
</dbReference>
<keyword evidence="3" id="KW-1185">Reference proteome</keyword>
<evidence type="ECO:0000256" key="1">
    <source>
        <dbReference type="SAM" id="Coils"/>
    </source>
</evidence>
<dbReference type="Proteomes" id="UP001243009">
    <property type="component" value="Unassembled WGS sequence"/>
</dbReference>